<dbReference type="EMBL" id="JAUNZN010000001">
    <property type="protein sequence ID" value="KAK4831010.1"/>
    <property type="molecule type" value="Genomic_DNA"/>
</dbReference>
<dbReference type="PANTHER" id="PTHR33395:SF22">
    <property type="entry name" value="REVERSE TRANSCRIPTASE DOMAIN-CONTAINING PROTEIN"/>
    <property type="match status" value="1"/>
</dbReference>
<comment type="caution">
    <text evidence="2">The sequence shown here is derived from an EMBL/GenBank/DDBJ whole genome shotgun (WGS) entry which is preliminary data.</text>
</comment>
<accession>A0AAN7PI88</accession>
<feature type="region of interest" description="Disordered" evidence="1">
    <location>
        <begin position="1"/>
        <end position="35"/>
    </location>
</feature>
<protein>
    <submittedName>
        <fullName evidence="2">Uncharacterized protein</fullName>
    </submittedName>
</protein>
<dbReference type="GO" id="GO:0007508">
    <property type="term" value="P:larval heart development"/>
    <property type="evidence" value="ECO:0007669"/>
    <property type="project" value="TreeGrafter"/>
</dbReference>
<dbReference type="GO" id="GO:0031012">
    <property type="term" value="C:extracellular matrix"/>
    <property type="evidence" value="ECO:0007669"/>
    <property type="project" value="TreeGrafter"/>
</dbReference>
<evidence type="ECO:0000256" key="1">
    <source>
        <dbReference type="SAM" id="MobiDB-lite"/>
    </source>
</evidence>
<gene>
    <name evidence="2" type="ORF">QYF61_014611</name>
</gene>
<evidence type="ECO:0000313" key="3">
    <source>
        <dbReference type="Proteomes" id="UP001333110"/>
    </source>
</evidence>
<organism evidence="2 3">
    <name type="scientific">Mycteria americana</name>
    <name type="common">Wood stork</name>
    <dbReference type="NCBI Taxonomy" id="33587"/>
    <lineage>
        <taxon>Eukaryota</taxon>
        <taxon>Metazoa</taxon>
        <taxon>Chordata</taxon>
        <taxon>Craniata</taxon>
        <taxon>Vertebrata</taxon>
        <taxon>Euteleostomi</taxon>
        <taxon>Archelosauria</taxon>
        <taxon>Archosauria</taxon>
        <taxon>Dinosauria</taxon>
        <taxon>Saurischia</taxon>
        <taxon>Theropoda</taxon>
        <taxon>Coelurosauria</taxon>
        <taxon>Aves</taxon>
        <taxon>Neognathae</taxon>
        <taxon>Neoaves</taxon>
        <taxon>Aequornithes</taxon>
        <taxon>Ciconiiformes</taxon>
        <taxon>Ciconiidae</taxon>
        <taxon>Mycteria</taxon>
    </lineage>
</organism>
<keyword evidence="3" id="KW-1185">Reference proteome</keyword>
<evidence type="ECO:0000313" key="2">
    <source>
        <dbReference type="EMBL" id="KAK4831010.1"/>
    </source>
</evidence>
<reference evidence="2 3" key="1">
    <citation type="journal article" date="2023" name="J. Hered.">
        <title>Chromosome-level genome of the wood stork (Mycteria americana) provides insight into avian chromosome evolution.</title>
        <authorList>
            <person name="Flamio R. Jr."/>
            <person name="Ramstad K.M."/>
        </authorList>
    </citation>
    <scope>NUCLEOTIDE SEQUENCE [LARGE SCALE GENOMIC DNA]</scope>
    <source>
        <strain evidence="2">JAX WOST 10</strain>
    </source>
</reference>
<sequence>MSPPHLGRSAEDSMAPSTRAGEHSGETGSLSAYRTTQRLSAKFTKGIQLPLHHHLSPADQGSSAKTRLDPQLIWMNTASVRARTVPTKEDEDFSSDSEDKISAPIHTSKVLKFSKAAQPLWATLLAYLHGETPPYSHINLLYQLMPIASHPPAMHHGEEPGSVFSLAEMYFRYVAPHCNSVEKDTTTKARKKDLKERAKTTWRKVSDCPSSAALMTGASRATGVTIRTMKSGEVPGDWKKGNIATIFKKGRKEDPRNYQPVSCTSVPGKIME</sequence>
<dbReference type="PANTHER" id="PTHR33395">
    <property type="entry name" value="TRANSCRIPTASE, PUTATIVE-RELATED-RELATED"/>
    <property type="match status" value="1"/>
</dbReference>
<feature type="compositionally biased region" description="Polar residues" evidence="1">
    <location>
        <begin position="26"/>
        <end position="35"/>
    </location>
</feature>
<dbReference type="Proteomes" id="UP001333110">
    <property type="component" value="Unassembled WGS sequence"/>
</dbReference>
<proteinExistence type="predicted"/>
<dbReference type="AlphaFoldDB" id="A0AAN7PI88"/>
<dbReference type="GO" id="GO:0061343">
    <property type="term" value="P:cell adhesion involved in heart morphogenesis"/>
    <property type="evidence" value="ECO:0007669"/>
    <property type="project" value="TreeGrafter"/>
</dbReference>
<name>A0AAN7PI88_MYCAM</name>